<accession>A0A5A7NCR6</accession>
<comment type="caution">
    <text evidence="2">The sequence shown here is derived from an EMBL/GenBank/DDBJ whole genome shotgun (WGS) entry which is preliminary data.</text>
</comment>
<name>A0A5A7NCR6_9PROT</name>
<keyword evidence="1" id="KW-0472">Membrane</keyword>
<dbReference type="AlphaFoldDB" id="A0A5A7NCR6"/>
<evidence type="ECO:0000313" key="2">
    <source>
        <dbReference type="EMBL" id="GER05415.1"/>
    </source>
</evidence>
<dbReference type="Proteomes" id="UP000324996">
    <property type="component" value="Unassembled WGS sequence"/>
</dbReference>
<keyword evidence="3" id="KW-1185">Reference proteome</keyword>
<evidence type="ECO:0000256" key="1">
    <source>
        <dbReference type="SAM" id="Phobius"/>
    </source>
</evidence>
<dbReference type="EMBL" id="BKCN01000024">
    <property type="protein sequence ID" value="GER05415.1"/>
    <property type="molecule type" value="Genomic_DNA"/>
</dbReference>
<keyword evidence="1" id="KW-0812">Transmembrane</keyword>
<sequence length="54" mass="5276">MAAMAAIAIAAAMGSGVGINFAVAIAIVGGVIMAVAVARGMFSWALVLAFCCIM</sequence>
<keyword evidence="1" id="KW-1133">Transmembrane helix</keyword>
<reference evidence="2 3" key="1">
    <citation type="submission" date="2019-09" db="EMBL/GenBank/DDBJ databases">
        <title>NBRP : Genome information of microbial organism related human and environment.</title>
        <authorList>
            <person name="Hattori M."/>
            <person name="Oshima K."/>
            <person name="Inaba H."/>
            <person name="Suda W."/>
            <person name="Sakamoto M."/>
            <person name="Iino T."/>
            <person name="Kitahara M."/>
            <person name="Oshida Y."/>
            <person name="Iida T."/>
            <person name="Kudo T."/>
            <person name="Itoh T."/>
            <person name="Ohkuma M."/>
        </authorList>
    </citation>
    <scope>NUCLEOTIDE SEQUENCE [LARGE SCALE GENOMIC DNA]</scope>
    <source>
        <strain evidence="2 3">Q-1</strain>
    </source>
</reference>
<evidence type="ECO:0000313" key="3">
    <source>
        <dbReference type="Proteomes" id="UP000324996"/>
    </source>
</evidence>
<feature type="transmembrane region" description="Helical" evidence="1">
    <location>
        <begin position="24"/>
        <end position="53"/>
    </location>
</feature>
<proteinExistence type="predicted"/>
<organism evidence="2 3">
    <name type="scientific">Iodidimonas nitroreducens</name>
    <dbReference type="NCBI Taxonomy" id="1236968"/>
    <lineage>
        <taxon>Bacteria</taxon>
        <taxon>Pseudomonadati</taxon>
        <taxon>Pseudomonadota</taxon>
        <taxon>Alphaproteobacteria</taxon>
        <taxon>Iodidimonadales</taxon>
        <taxon>Iodidimonadaceae</taxon>
        <taxon>Iodidimonas</taxon>
    </lineage>
</organism>
<protein>
    <submittedName>
        <fullName evidence="2">Uncharacterized protein</fullName>
    </submittedName>
</protein>
<gene>
    <name evidence="2" type="ORF">JCM17846_30970</name>
</gene>